<name>A0ACB7SEL7_HYAAI</name>
<sequence>MAEEISDPSRTIPRSLVGGTVFVVVLVVLTNAAYFLVLDADSIAATEATATTFSRAAWGTAGEFIVPVVICVCTFGTLSSMFLTNSRLFMAAARQGHLPSLINLISVNSSLPVVAIAFRSCIAIPFALTGSVTFLVKGGMNFYCLNVVVQMLAMLRLRVTMRDVHRPRKGRPPKAVAAAKAKAASTTPIKAETPVKRGRGRPPGSVKRKSEASEESAKKGSPAVPAAAATPQKNGTGGHVCDRCLRTFSTERGLKVHQRWTCKLEEAAKDDDEESGGLPLDNVMDSDSDSDVPLGTVAGRGAHMGDDDEVDSSPTRPRGRLAGKASSGNKPLLMCQRCGLGYDPKRDGPRCKHCTRDNEHSGESDGEEDKASDSRSPRSWQEELYGWSHGNDPSAFDGLFSFTAGKFAPLNVFE</sequence>
<protein>
    <submittedName>
        <fullName evidence="1">Uncharacterized protein</fullName>
    </submittedName>
</protein>
<accession>A0ACB7SEL7</accession>
<reference evidence="1" key="1">
    <citation type="submission" date="2020-05" db="EMBL/GenBank/DDBJ databases">
        <title>Large-scale comparative analyses of tick genomes elucidate their genetic diversity and vector capacities.</title>
        <authorList>
            <person name="Jia N."/>
            <person name="Wang J."/>
            <person name="Shi W."/>
            <person name="Du L."/>
            <person name="Sun Y."/>
            <person name="Zhan W."/>
            <person name="Jiang J."/>
            <person name="Wang Q."/>
            <person name="Zhang B."/>
            <person name="Ji P."/>
            <person name="Sakyi L.B."/>
            <person name="Cui X."/>
            <person name="Yuan T."/>
            <person name="Jiang B."/>
            <person name="Yang W."/>
            <person name="Lam T.T.-Y."/>
            <person name="Chang Q."/>
            <person name="Ding S."/>
            <person name="Wang X."/>
            <person name="Zhu J."/>
            <person name="Ruan X."/>
            <person name="Zhao L."/>
            <person name="Wei J."/>
            <person name="Que T."/>
            <person name="Du C."/>
            <person name="Cheng J."/>
            <person name="Dai P."/>
            <person name="Han X."/>
            <person name="Huang E."/>
            <person name="Gao Y."/>
            <person name="Liu J."/>
            <person name="Shao H."/>
            <person name="Ye R."/>
            <person name="Li L."/>
            <person name="Wei W."/>
            <person name="Wang X."/>
            <person name="Wang C."/>
            <person name="Yang T."/>
            <person name="Huo Q."/>
            <person name="Li W."/>
            <person name="Guo W."/>
            <person name="Chen H."/>
            <person name="Zhou L."/>
            <person name="Ni X."/>
            <person name="Tian J."/>
            <person name="Zhou Y."/>
            <person name="Sheng Y."/>
            <person name="Liu T."/>
            <person name="Pan Y."/>
            <person name="Xia L."/>
            <person name="Li J."/>
            <person name="Zhao F."/>
            <person name="Cao W."/>
        </authorList>
    </citation>
    <scope>NUCLEOTIDE SEQUENCE</scope>
    <source>
        <strain evidence="1">Hyas-2018</strain>
    </source>
</reference>
<keyword evidence="2" id="KW-1185">Reference proteome</keyword>
<dbReference type="EMBL" id="CM023485">
    <property type="protein sequence ID" value="KAH6931164.1"/>
    <property type="molecule type" value="Genomic_DNA"/>
</dbReference>
<gene>
    <name evidence="1" type="ORF">HPB50_022595</name>
</gene>
<evidence type="ECO:0000313" key="1">
    <source>
        <dbReference type="EMBL" id="KAH6931164.1"/>
    </source>
</evidence>
<dbReference type="Proteomes" id="UP000821845">
    <property type="component" value="Chromosome 5"/>
</dbReference>
<proteinExistence type="predicted"/>
<evidence type="ECO:0000313" key="2">
    <source>
        <dbReference type="Proteomes" id="UP000821845"/>
    </source>
</evidence>
<comment type="caution">
    <text evidence="1">The sequence shown here is derived from an EMBL/GenBank/DDBJ whole genome shotgun (WGS) entry which is preliminary data.</text>
</comment>
<organism evidence="1 2">
    <name type="scientific">Hyalomma asiaticum</name>
    <name type="common">Tick</name>
    <dbReference type="NCBI Taxonomy" id="266040"/>
    <lineage>
        <taxon>Eukaryota</taxon>
        <taxon>Metazoa</taxon>
        <taxon>Ecdysozoa</taxon>
        <taxon>Arthropoda</taxon>
        <taxon>Chelicerata</taxon>
        <taxon>Arachnida</taxon>
        <taxon>Acari</taxon>
        <taxon>Parasitiformes</taxon>
        <taxon>Ixodida</taxon>
        <taxon>Ixodoidea</taxon>
        <taxon>Ixodidae</taxon>
        <taxon>Hyalomminae</taxon>
        <taxon>Hyalomma</taxon>
    </lineage>
</organism>